<evidence type="ECO:0000313" key="3">
    <source>
        <dbReference type="Proteomes" id="UP000270094"/>
    </source>
</evidence>
<name>A0A3P7L6A1_STRVU</name>
<evidence type="ECO:0000256" key="1">
    <source>
        <dbReference type="SAM" id="MobiDB-lite"/>
    </source>
</evidence>
<keyword evidence="3" id="KW-1185">Reference proteome</keyword>
<feature type="region of interest" description="Disordered" evidence="1">
    <location>
        <begin position="63"/>
        <end position="92"/>
    </location>
</feature>
<sequence length="92" mass="10627">MNIVTKQHCSVLHTLVTVYYSNRAMGGRQPIEESDFIKNEFFTGRRPTLLESEGEIARQFAVKTKPADKDSQLLEQEEDQQQRLDREEVEAA</sequence>
<evidence type="ECO:0000313" key="2">
    <source>
        <dbReference type="EMBL" id="VDM78255.1"/>
    </source>
</evidence>
<gene>
    <name evidence="2" type="ORF">SVUK_LOCUS13253</name>
</gene>
<dbReference type="AlphaFoldDB" id="A0A3P7L6A1"/>
<protein>
    <submittedName>
        <fullName evidence="2">Uncharacterized protein</fullName>
    </submittedName>
</protein>
<dbReference type="Proteomes" id="UP000270094">
    <property type="component" value="Unassembled WGS sequence"/>
</dbReference>
<proteinExistence type="predicted"/>
<dbReference type="EMBL" id="UYYB01101410">
    <property type="protein sequence ID" value="VDM78255.1"/>
    <property type="molecule type" value="Genomic_DNA"/>
</dbReference>
<accession>A0A3P7L6A1</accession>
<organism evidence="2 3">
    <name type="scientific">Strongylus vulgaris</name>
    <name type="common">Blood worm</name>
    <dbReference type="NCBI Taxonomy" id="40348"/>
    <lineage>
        <taxon>Eukaryota</taxon>
        <taxon>Metazoa</taxon>
        <taxon>Ecdysozoa</taxon>
        <taxon>Nematoda</taxon>
        <taxon>Chromadorea</taxon>
        <taxon>Rhabditida</taxon>
        <taxon>Rhabditina</taxon>
        <taxon>Rhabditomorpha</taxon>
        <taxon>Strongyloidea</taxon>
        <taxon>Strongylidae</taxon>
        <taxon>Strongylus</taxon>
    </lineage>
</organism>
<reference evidence="2 3" key="1">
    <citation type="submission" date="2018-11" db="EMBL/GenBank/DDBJ databases">
        <authorList>
            <consortium name="Pathogen Informatics"/>
        </authorList>
    </citation>
    <scope>NUCLEOTIDE SEQUENCE [LARGE SCALE GENOMIC DNA]</scope>
</reference>